<sequence length="632" mass="71512">MSEQSPLKSQKSHYSSSMLLKNAIAESRLFNDRVLIAWGLVICMIVLILIGRMFHLQVLSYDHFTTLSERNRLKILPIPPTRGLIYDRNGIVLAKNLPSYTLEIIPEKVTDLDALLLELQQQISISESDLKRFHRSRKRTRRFKRIPLRFRLTQREVARLSVRIHEFPGVEINATLSRYYPLGEIGGHALGYVGRINEQELKRLDVSDYSATQYIGKTGIERYYEDELHGTVGFQQVETNVRGRILRVMERQNPVPGKNLYLNMDINLQRFAERLLAGERGALVAIEPATGGVLALVSTPGYDPNLFVNGLDHKTYQQLRLSLDRPLFNRAIRGQYPPGSTIKPIVGLAGLEYGVRQAGTRTWCPGWYKLPKQSHKYRDWKRSGHGHVSFHQSVEQSCDVYFYDLAHDLGINRLSTFLQQFGLGHPTEIDISGELGGLIPTREWKERRYGTAWYPGETLIAGIGQGFVLATPVQLAVSTATLAMRGKARQPRLVFMTEDAEQKQMQPTTTKTLKEIQLKNPEYWDDAIGGMEAVVHGIRGTARRQGKDLSYHMAGKTGTAQVVKIAQDARYDADKLDKKYHDHALFVAFAPIEKPEIAIAVLVENGGSGSRTAAPIARQVIDYYLEEVSRNY</sequence>
<dbReference type="Pfam" id="PF00905">
    <property type="entry name" value="Transpeptidase"/>
    <property type="match status" value="1"/>
</dbReference>
<evidence type="ECO:0000256" key="14">
    <source>
        <dbReference type="HAMAP-Rule" id="MF_02081"/>
    </source>
</evidence>
<evidence type="ECO:0000256" key="12">
    <source>
        <dbReference type="ARBA" id="ARBA00023136"/>
    </source>
</evidence>
<name>A0A1H6FH74_9GAMM</name>
<evidence type="ECO:0000256" key="9">
    <source>
        <dbReference type="ARBA" id="ARBA00022960"/>
    </source>
</evidence>
<evidence type="ECO:0000256" key="13">
    <source>
        <dbReference type="ARBA" id="ARBA00023316"/>
    </source>
</evidence>
<evidence type="ECO:0000256" key="2">
    <source>
        <dbReference type="ARBA" id="ARBA00004236"/>
    </source>
</evidence>
<dbReference type="GO" id="GO:0005886">
    <property type="term" value="C:plasma membrane"/>
    <property type="evidence" value="ECO:0007669"/>
    <property type="project" value="UniProtKB-SubCell"/>
</dbReference>
<dbReference type="InterPro" id="IPR050515">
    <property type="entry name" value="Beta-lactam/transpept"/>
</dbReference>
<keyword evidence="9 14" id="KW-0133">Cell shape</keyword>
<keyword evidence="4 14" id="KW-0997">Cell inner membrane</keyword>
<dbReference type="PANTHER" id="PTHR30627:SF2">
    <property type="entry name" value="PEPTIDOGLYCAN D,D-TRANSPEPTIDASE MRDA"/>
    <property type="match status" value="1"/>
</dbReference>
<comment type="subcellular location">
    <subcellularLocation>
        <location evidence="14">Cell inner membrane</location>
        <topology evidence="14">Single-pass membrane protein</topology>
    </subcellularLocation>
    <subcellularLocation>
        <location evidence="2">Cell membrane</location>
    </subcellularLocation>
    <subcellularLocation>
        <location evidence="1">Membrane</location>
        <topology evidence="1">Single-pass membrane protein</topology>
    </subcellularLocation>
</comment>
<comment type="pathway">
    <text evidence="14">Cell wall biogenesis; peptidoglycan biosynthesis.</text>
</comment>
<dbReference type="Gene3D" id="3.30.1390.30">
    <property type="entry name" value="Penicillin-binding protein 2a, domain 3"/>
    <property type="match status" value="1"/>
</dbReference>
<reference evidence="17 18" key="1">
    <citation type="submission" date="2016-10" db="EMBL/GenBank/DDBJ databases">
        <authorList>
            <person name="de Groot N.N."/>
        </authorList>
    </citation>
    <scope>NUCLEOTIDE SEQUENCE [LARGE SCALE GENOMIC DNA]</scope>
    <source>
        <strain evidence="17">MBHS1</strain>
    </source>
</reference>
<dbReference type="EC" id="3.4.16.4" evidence="14"/>
<feature type="domain" description="Penicillin-binding protein transpeptidase" evidence="15">
    <location>
        <begin position="281"/>
        <end position="621"/>
    </location>
</feature>
<dbReference type="InterPro" id="IPR036138">
    <property type="entry name" value="PBP_dimer_sf"/>
</dbReference>
<dbReference type="GO" id="GO:0071555">
    <property type="term" value="P:cell wall organization"/>
    <property type="evidence" value="ECO:0007669"/>
    <property type="project" value="UniProtKB-KW"/>
</dbReference>
<protein>
    <recommendedName>
        <fullName evidence="14">Peptidoglycan D,D-transpeptidase MrdA</fullName>
        <ecNumber evidence="14">3.4.16.4</ecNumber>
    </recommendedName>
    <alternativeName>
        <fullName evidence="14">Penicillin-binding protein 2</fullName>
        <shortName evidence="14">PBP-2</shortName>
    </alternativeName>
</protein>
<evidence type="ECO:0000256" key="10">
    <source>
        <dbReference type="ARBA" id="ARBA00022984"/>
    </source>
</evidence>
<evidence type="ECO:0000256" key="11">
    <source>
        <dbReference type="ARBA" id="ARBA00022989"/>
    </source>
</evidence>
<keyword evidence="8 14" id="KW-0378">Hydrolase</keyword>
<keyword evidence="12 14" id="KW-0472">Membrane</keyword>
<dbReference type="PANTHER" id="PTHR30627">
    <property type="entry name" value="PEPTIDOGLYCAN D,D-TRANSPEPTIDASE"/>
    <property type="match status" value="1"/>
</dbReference>
<dbReference type="HAMAP" id="MF_02081">
    <property type="entry name" value="MrdA_transpept"/>
    <property type="match status" value="1"/>
</dbReference>
<dbReference type="GO" id="GO:0009252">
    <property type="term" value="P:peptidoglycan biosynthetic process"/>
    <property type="evidence" value="ECO:0007669"/>
    <property type="project" value="UniProtKB-UniRule"/>
</dbReference>
<keyword evidence="3 14" id="KW-1003">Cell membrane</keyword>
<dbReference type="Pfam" id="PF03717">
    <property type="entry name" value="PBP_dimer"/>
    <property type="match status" value="1"/>
</dbReference>
<dbReference type="Proteomes" id="UP000236724">
    <property type="component" value="Unassembled WGS sequence"/>
</dbReference>
<dbReference type="NCBIfam" id="TIGR03423">
    <property type="entry name" value="pbp2_mrdA"/>
    <property type="match status" value="1"/>
</dbReference>
<evidence type="ECO:0000259" key="15">
    <source>
        <dbReference type="Pfam" id="PF00905"/>
    </source>
</evidence>
<feature type="domain" description="Penicillin-binding protein dimerisation" evidence="16">
    <location>
        <begin position="77"/>
        <end position="248"/>
    </location>
</feature>
<comment type="similarity">
    <text evidence="14">Belongs to the transpeptidase family. MrdA subfamily.</text>
</comment>
<evidence type="ECO:0000256" key="4">
    <source>
        <dbReference type="ARBA" id="ARBA00022519"/>
    </source>
</evidence>
<dbReference type="RefSeq" id="WP_286019574.1">
    <property type="nucleotide sequence ID" value="NZ_FMSV02000556.1"/>
</dbReference>
<evidence type="ECO:0000256" key="5">
    <source>
        <dbReference type="ARBA" id="ARBA00022645"/>
    </source>
</evidence>
<keyword evidence="10 14" id="KW-0573">Peptidoglycan synthesis</keyword>
<comment type="caution">
    <text evidence="14">Lacks conserved residue(s) required for the propagation of feature annotation.</text>
</comment>
<dbReference type="InterPro" id="IPR017790">
    <property type="entry name" value="Penicillin-binding_protein_2"/>
</dbReference>
<keyword evidence="6 14" id="KW-0645">Protease</keyword>
<evidence type="ECO:0000259" key="16">
    <source>
        <dbReference type="Pfam" id="PF03717"/>
    </source>
</evidence>
<dbReference type="UniPathway" id="UPA00219"/>
<evidence type="ECO:0000256" key="3">
    <source>
        <dbReference type="ARBA" id="ARBA00022475"/>
    </source>
</evidence>
<evidence type="ECO:0000256" key="7">
    <source>
        <dbReference type="ARBA" id="ARBA00022692"/>
    </source>
</evidence>
<dbReference type="SUPFAM" id="SSF56601">
    <property type="entry name" value="beta-lactamase/transpeptidase-like"/>
    <property type="match status" value="1"/>
</dbReference>
<dbReference type="Gene3D" id="3.90.1310.10">
    <property type="entry name" value="Penicillin-binding protein 2a (Domain 2)"/>
    <property type="match status" value="1"/>
</dbReference>
<dbReference type="InterPro" id="IPR001460">
    <property type="entry name" value="PCN-bd_Tpept"/>
</dbReference>
<accession>A0A1H6FH74</accession>
<proteinExistence type="inferred from homology"/>
<gene>
    <name evidence="17" type="primary">spoVD</name>
    <name evidence="14" type="synonym">mrdA</name>
    <name evidence="17" type="ORF">MBHS_04601</name>
</gene>
<feature type="active site" description="Acyl-ester intermediate" evidence="14">
    <location>
        <position position="340"/>
    </location>
</feature>
<dbReference type="AlphaFoldDB" id="A0A1H6FH74"/>
<comment type="catalytic activity">
    <reaction evidence="14">
        <text>Preferential cleavage: (Ac)2-L-Lys-D-Ala-|-D-Ala. Also transpeptidation of peptidyl-alanyl moieties that are N-acyl substituents of D-alanine.</text>
        <dbReference type="EC" id="3.4.16.4"/>
    </reaction>
</comment>
<keyword evidence="13 14" id="KW-0961">Cell wall biogenesis/degradation</keyword>
<evidence type="ECO:0000256" key="1">
    <source>
        <dbReference type="ARBA" id="ARBA00004167"/>
    </source>
</evidence>
<keyword evidence="11 14" id="KW-1133">Transmembrane helix</keyword>
<organism evidence="17 18">
    <name type="scientific">Candidatus Venteria ishoeyi</name>
    <dbReference type="NCBI Taxonomy" id="1899563"/>
    <lineage>
        <taxon>Bacteria</taxon>
        <taxon>Pseudomonadati</taxon>
        <taxon>Pseudomonadota</taxon>
        <taxon>Gammaproteobacteria</taxon>
        <taxon>Thiotrichales</taxon>
        <taxon>Thiotrichaceae</taxon>
        <taxon>Venteria</taxon>
    </lineage>
</organism>
<evidence type="ECO:0000256" key="8">
    <source>
        <dbReference type="ARBA" id="ARBA00022801"/>
    </source>
</evidence>
<dbReference type="GO" id="GO:0008360">
    <property type="term" value="P:regulation of cell shape"/>
    <property type="evidence" value="ECO:0007669"/>
    <property type="project" value="UniProtKB-KW"/>
</dbReference>
<dbReference type="GO" id="GO:0006508">
    <property type="term" value="P:proteolysis"/>
    <property type="evidence" value="ECO:0007669"/>
    <property type="project" value="UniProtKB-KW"/>
</dbReference>
<dbReference type="EMBL" id="FMSV02000556">
    <property type="protein sequence ID" value="SEH08709.1"/>
    <property type="molecule type" value="Genomic_DNA"/>
</dbReference>
<evidence type="ECO:0000313" key="18">
    <source>
        <dbReference type="Proteomes" id="UP000236724"/>
    </source>
</evidence>
<evidence type="ECO:0000313" key="17">
    <source>
        <dbReference type="EMBL" id="SEH08709.1"/>
    </source>
</evidence>
<dbReference type="SUPFAM" id="SSF56519">
    <property type="entry name" value="Penicillin binding protein dimerisation domain"/>
    <property type="match status" value="1"/>
</dbReference>
<feature type="transmembrane region" description="Helical" evidence="14">
    <location>
        <begin position="34"/>
        <end position="54"/>
    </location>
</feature>
<keyword evidence="7 14" id="KW-0812">Transmembrane</keyword>
<dbReference type="GO" id="GO:0009002">
    <property type="term" value="F:serine-type D-Ala-D-Ala carboxypeptidase activity"/>
    <property type="evidence" value="ECO:0007669"/>
    <property type="project" value="UniProtKB-UniRule"/>
</dbReference>
<keyword evidence="5 14" id="KW-0121">Carboxypeptidase</keyword>
<evidence type="ECO:0000256" key="6">
    <source>
        <dbReference type="ARBA" id="ARBA00022670"/>
    </source>
</evidence>
<dbReference type="InterPro" id="IPR012338">
    <property type="entry name" value="Beta-lactam/transpept-like"/>
</dbReference>
<dbReference type="FunFam" id="3.40.710.10:FF:000024">
    <property type="entry name" value="Penicillin-binding protein 2"/>
    <property type="match status" value="1"/>
</dbReference>
<dbReference type="Gene3D" id="3.40.710.10">
    <property type="entry name" value="DD-peptidase/beta-lactamase superfamily"/>
    <property type="match status" value="1"/>
</dbReference>
<comment type="function">
    <text evidence="14">Catalyzes cross-linking of the peptidoglycan cell wall.</text>
</comment>
<keyword evidence="18" id="KW-1185">Reference proteome</keyword>
<dbReference type="GO" id="GO:0071972">
    <property type="term" value="F:peptidoglycan L,D-transpeptidase activity"/>
    <property type="evidence" value="ECO:0007669"/>
    <property type="project" value="TreeGrafter"/>
</dbReference>
<dbReference type="InterPro" id="IPR005311">
    <property type="entry name" value="PBP_dimer"/>
</dbReference>
<dbReference type="GO" id="GO:0008658">
    <property type="term" value="F:penicillin binding"/>
    <property type="evidence" value="ECO:0007669"/>
    <property type="project" value="UniProtKB-UniRule"/>
</dbReference>